<organism evidence="1 2">
    <name type="scientific">Bacteroides cellulosilyticus</name>
    <dbReference type="NCBI Taxonomy" id="246787"/>
    <lineage>
        <taxon>Bacteria</taxon>
        <taxon>Pseudomonadati</taxon>
        <taxon>Bacteroidota</taxon>
        <taxon>Bacteroidia</taxon>
        <taxon>Bacteroidales</taxon>
        <taxon>Bacteroidaceae</taxon>
        <taxon>Bacteroides</taxon>
    </lineage>
</organism>
<protein>
    <submittedName>
        <fullName evidence="1">Uncharacterized protein</fullName>
    </submittedName>
</protein>
<comment type="caution">
    <text evidence="1">The sequence shown here is derived from an EMBL/GenBank/DDBJ whole genome shotgun (WGS) entry which is preliminary data.</text>
</comment>
<sequence length="68" mass="8339">KQIREMVEQQHLLEADRGQIPYKLKNLRADHATWKTKEEEWKKVRMEEFQAGLNELAHRFYLVDEEKK</sequence>
<dbReference type="Proteomes" id="UP001221924">
    <property type="component" value="Unassembled WGS sequence"/>
</dbReference>
<accession>A0AAW6MDA9</accession>
<evidence type="ECO:0000313" key="2">
    <source>
        <dbReference type="Proteomes" id="UP001221924"/>
    </source>
</evidence>
<feature type="non-terminal residue" evidence="1">
    <location>
        <position position="1"/>
    </location>
</feature>
<dbReference type="AlphaFoldDB" id="A0AAW6MDA9"/>
<name>A0AAW6MDA9_9BACE</name>
<gene>
    <name evidence="1" type="ORF">PZH42_28485</name>
</gene>
<reference evidence="1" key="1">
    <citation type="submission" date="2023-03" db="EMBL/GenBank/DDBJ databases">
        <title>DFI Biobank Strains.</title>
        <authorList>
            <person name="Mostad J."/>
            <person name="Paddock L."/>
            <person name="Medina S."/>
            <person name="Waligurski E."/>
            <person name="Barat B."/>
            <person name="Smith R."/>
            <person name="Burgo V."/>
            <person name="Metcalfe C."/>
            <person name="Woodson C."/>
            <person name="Sundararajan A."/>
            <person name="Ramaswamy R."/>
            <person name="Lin H."/>
            <person name="Pamer E.G."/>
        </authorList>
    </citation>
    <scope>NUCLEOTIDE SEQUENCE</scope>
    <source>
        <strain evidence="1">DFI.9.5</strain>
    </source>
</reference>
<dbReference type="RefSeq" id="WP_275202997.1">
    <property type="nucleotide sequence ID" value="NZ_JARFID010000516.1"/>
</dbReference>
<proteinExistence type="predicted"/>
<evidence type="ECO:0000313" key="1">
    <source>
        <dbReference type="EMBL" id="MDE8697967.1"/>
    </source>
</evidence>
<dbReference type="EMBL" id="JARFID010000516">
    <property type="protein sequence ID" value="MDE8697967.1"/>
    <property type="molecule type" value="Genomic_DNA"/>
</dbReference>